<dbReference type="GO" id="GO:0046872">
    <property type="term" value="F:metal ion binding"/>
    <property type="evidence" value="ECO:0007669"/>
    <property type="project" value="UniProtKB-KW"/>
</dbReference>
<dbReference type="SUPFAM" id="SSF56235">
    <property type="entry name" value="N-terminal nucleophile aminohydrolases (Ntn hydrolases)"/>
    <property type="match status" value="1"/>
</dbReference>
<proteinExistence type="inferred from homology"/>
<dbReference type="InterPro" id="IPR014395">
    <property type="entry name" value="Pen/GL7ACA/AHL_acylase"/>
</dbReference>
<evidence type="ECO:0000256" key="2">
    <source>
        <dbReference type="ARBA" id="ARBA00022801"/>
    </source>
</evidence>
<name>A0A368NR58_9GAMM</name>
<dbReference type="EMBL" id="QPID01000001">
    <property type="protein sequence ID" value="RCU52888.1"/>
    <property type="molecule type" value="Genomic_DNA"/>
</dbReference>
<evidence type="ECO:0000256" key="4">
    <source>
        <dbReference type="ARBA" id="ARBA00038735"/>
    </source>
</evidence>
<reference evidence="7 8" key="1">
    <citation type="submission" date="2018-07" db="EMBL/GenBank/DDBJ databases">
        <title>Corallincola holothuriorum sp. nov., a new facultative anaerobe isolated from sea cucumber Apostichopus japonicus.</title>
        <authorList>
            <person name="Xia H."/>
        </authorList>
    </citation>
    <scope>NUCLEOTIDE SEQUENCE [LARGE SCALE GENOMIC DNA]</scope>
    <source>
        <strain evidence="7 8">C4</strain>
    </source>
</reference>
<comment type="similarity">
    <text evidence="1">Belongs to the peptidase S45 family.</text>
</comment>
<dbReference type="Gene3D" id="1.10.1400.10">
    <property type="match status" value="1"/>
</dbReference>
<dbReference type="RefSeq" id="WP_114336795.1">
    <property type="nucleotide sequence ID" value="NZ_QPID01000001.1"/>
</dbReference>
<feature type="binding site" evidence="6">
    <location>
        <position position="338"/>
    </location>
    <ligand>
        <name>Ca(2+)</name>
        <dbReference type="ChEBI" id="CHEBI:29108"/>
    </ligand>
</feature>
<keyword evidence="2" id="KW-0378">Hydrolase</keyword>
<dbReference type="Gene3D" id="2.30.120.10">
    <property type="match status" value="1"/>
</dbReference>
<dbReference type="OrthoDB" id="9760084at2"/>
<keyword evidence="8" id="KW-1185">Reference proteome</keyword>
<evidence type="ECO:0000256" key="5">
    <source>
        <dbReference type="PIRSR" id="PIRSR001227-1"/>
    </source>
</evidence>
<dbReference type="PANTHER" id="PTHR34218">
    <property type="entry name" value="PEPTIDASE S45 PENICILLIN AMIDASE"/>
    <property type="match status" value="1"/>
</dbReference>
<dbReference type="GO" id="GO:0017000">
    <property type="term" value="P:antibiotic biosynthetic process"/>
    <property type="evidence" value="ECO:0007669"/>
    <property type="project" value="InterPro"/>
</dbReference>
<gene>
    <name evidence="7" type="ORF">DU002_02690</name>
</gene>
<keyword evidence="6" id="KW-0479">Metal-binding</keyword>
<dbReference type="CDD" id="cd03747">
    <property type="entry name" value="Ntn_PGA_like"/>
    <property type="match status" value="1"/>
</dbReference>
<accession>A0A368NR58</accession>
<dbReference type="InterPro" id="IPR002692">
    <property type="entry name" value="S45"/>
</dbReference>
<dbReference type="InterPro" id="IPR023343">
    <property type="entry name" value="Penicillin_amidase_dom1"/>
</dbReference>
<feature type="active site" description="Nucleophile" evidence="5">
    <location>
        <position position="265"/>
    </location>
</feature>
<evidence type="ECO:0000256" key="1">
    <source>
        <dbReference type="ARBA" id="ARBA00006586"/>
    </source>
</evidence>
<comment type="subunit">
    <text evidence="4">Heterodimer of an alpha subunit and a beta subunit processed from the same precursor.</text>
</comment>
<dbReference type="Gene3D" id="3.60.20.10">
    <property type="entry name" value="Glutamine Phosphoribosylpyrophosphate, subunit 1, domain 1"/>
    <property type="match status" value="1"/>
</dbReference>
<dbReference type="InterPro" id="IPR029055">
    <property type="entry name" value="Ntn_hydrolases_N"/>
</dbReference>
<dbReference type="InterPro" id="IPR043146">
    <property type="entry name" value="Penicillin_amidase_N_B-knob"/>
</dbReference>
<dbReference type="GO" id="GO:0016811">
    <property type="term" value="F:hydrolase activity, acting on carbon-nitrogen (but not peptide) bonds, in linear amides"/>
    <property type="evidence" value="ECO:0007669"/>
    <property type="project" value="InterPro"/>
</dbReference>
<comment type="caution">
    <text evidence="7">The sequence shown here is derived from an EMBL/GenBank/DDBJ whole genome shotgun (WGS) entry which is preliminary data.</text>
</comment>
<protein>
    <submittedName>
        <fullName evidence="7">Penicillin acylase family protein</fullName>
    </submittedName>
</protein>
<evidence type="ECO:0000313" key="7">
    <source>
        <dbReference type="EMBL" id="RCU52888.1"/>
    </source>
</evidence>
<evidence type="ECO:0000256" key="3">
    <source>
        <dbReference type="ARBA" id="ARBA00023145"/>
    </source>
</evidence>
<organism evidence="7 8">
    <name type="scientific">Corallincola holothuriorum</name>
    <dbReference type="NCBI Taxonomy" id="2282215"/>
    <lineage>
        <taxon>Bacteria</taxon>
        <taxon>Pseudomonadati</taxon>
        <taxon>Pseudomonadota</taxon>
        <taxon>Gammaproteobacteria</taxon>
        <taxon>Alteromonadales</taxon>
        <taxon>Psychromonadaceae</taxon>
        <taxon>Corallincola</taxon>
    </lineage>
</organism>
<keyword evidence="3" id="KW-0865">Zymogen</keyword>
<dbReference type="AlphaFoldDB" id="A0A368NR58"/>
<keyword evidence="6" id="KW-0106">Calcium</keyword>
<comment type="cofactor">
    <cofactor evidence="6">
        <name>Ca(2+)</name>
        <dbReference type="ChEBI" id="CHEBI:29108"/>
    </cofactor>
    <text evidence="6">Binds 1 Ca(2+) ion per dimer.</text>
</comment>
<dbReference type="Proteomes" id="UP000252558">
    <property type="component" value="Unassembled WGS sequence"/>
</dbReference>
<evidence type="ECO:0000256" key="6">
    <source>
        <dbReference type="PIRSR" id="PIRSR001227-2"/>
    </source>
</evidence>
<dbReference type="PIRSF" id="PIRSF001227">
    <property type="entry name" value="Pen_acylase"/>
    <property type="match status" value="1"/>
</dbReference>
<dbReference type="PANTHER" id="PTHR34218:SF4">
    <property type="entry name" value="ACYL-HOMOSERINE LACTONE ACYLASE QUIP"/>
    <property type="match status" value="1"/>
</dbReference>
<sequence length="797" mass="88974">MKIIKRLLLMAFVLTLLAFGGVYFAVTASLPVLEGEWGGHPLTQAVKIERDSHGVPTISAANDADRAYALGWLHGQDRYFQMDLLRRNAAGELSELFGSAALDWDREMRTHRFRARARQTIEALPEAQRTVIDSYTAGVNEGVASLGARPFEYLLLMQSVRPWSAEDSLLCLYSMYVDLQDHDGSYERSLDFMQAQLPADWFEFLRPQPADIGDDSKFHWEAPLAGDVTTRLALPEMPIADLLSGLAPGHTLAAYHWADEGIPGSNNWGVAGSRSHHGAAIVADDMHLGIRVPNTWYRASWYLEDGRRVTGATLPGTPAMVVGSNEKIAWGFTNTYGDWSEVVRLVTDDRRSQYLTPTGWREFDYHEEIIMVNNHPNPFTVRETIWGPVIGEDEQGNLLAYRWIAHDQQGANFKIMELSKALSSAEALAIASRSGVPAQNMMLADAEGNLSWSVFGAIPDRLWLDKQWVQDWSQQDGNWQGYRAAEDYPRVVADELDGYLWTANSQVLMDQRYPLIGDGGYDIGIRAGTIAERLAAKTKLNEADLLAIQLDTENRLLGRWADHLRDVVDIQPEPVFAAELLAILDEWDGHAEVSSVSYRLVSAYRQAVLENSLGPVYQALTLKDYQGFSVKRIDNFIDNPLWLLISEQPDHLLNPAFVSWEALLLNSARTAFSELTLNGLPADEATWGLAHQLHLQHPLSRAVPGLGYFLDMPQQAIAGDRKNVVRIQGRAFGASQRMVVAPGREADGIFHMPTGQSGHPFSEFYQAGHQDWVEGNPSPFLPQQTIYHLKLLPAAHN</sequence>
<dbReference type="Pfam" id="PF01804">
    <property type="entry name" value="Penicil_amidase"/>
    <property type="match status" value="1"/>
</dbReference>
<dbReference type="Gene3D" id="1.10.439.10">
    <property type="entry name" value="Penicillin Amidohydrolase, domain 1"/>
    <property type="match status" value="1"/>
</dbReference>
<dbReference type="InterPro" id="IPR043147">
    <property type="entry name" value="Penicillin_amidase_A-knob"/>
</dbReference>
<evidence type="ECO:0000313" key="8">
    <source>
        <dbReference type="Proteomes" id="UP000252558"/>
    </source>
</evidence>